<evidence type="ECO:0000256" key="1">
    <source>
        <dbReference type="SAM" id="SignalP"/>
    </source>
</evidence>
<dbReference type="Proteomes" id="UP000516656">
    <property type="component" value="Chromosome 2"/>
</dbReference>
<accession>A0A1V1VE09</accession>
<proteinExistence type="predicted"/>
<feature type="signal peptide" evidence="1">
    <location>
        <begin position="1"/>
        <end position="17"/>
    </location>
</feature>
<evidence type="ECO:0000313" key="2">
    <source>
        <dbReference type="EMBL" id="BAX55485.1"/>
    </source>
</evidence>
<gene>
    <name evidence="3" type="ORF">IC627_20800</name>
    <name evidence="2" type="ORF">PDPUS_2_00899</name>
</gene>
<reference evidence="2" key="1">
    <citation type="journal article" date="2017" name="Genome Announc.">
        <title>Whole-Genome Sequence of Photobacterium damselae subsp. piscicida Strain 91-197, Isolated from Hybrid Striped Bass (Morone sp.) in the United States.</title>
        <authorList>
            <person name="Teru Y."/>
            <person name="Hikima J."/>
            <person name="Kono T."/>
            <person name="Sakai M."/>
            <person name="Takano T."/>
            <person name="Hawke J.P."/>
            <person name="Takeyama H."/>
            <person name="Aoki T."/>
        </authorList>
    </citation>
    <scope>NUCLEOTIDE SEQUENCE</scope>
    <source>
        <strain evidence="2">91-197</strain>
    </source>
</reference>
<evidence type="ECO:0000313" key="5">
    <source>
        <dbReference type="Proteomes" id="UP000516656"/>
    </source>
</evidence>
<dbReference type="EMBL" id="AP018046">
    <property type="protein sequence ID" value="BAX55485.1"/>
    <property type="molecule type" value="Genomic_DNA"/>
</dbReference>
<sequence length="205" mass="23599">MNKLIPILLLFSGFASAKSIECVPVYKVDRYAYHFDKITFDPTDHGVVEFVNDDETFYGVVTRVKPTDQGMKYNLSVDFDGTMWAAQGTDFMVFDALGKKRVLGHRYTWLTLSTWFSNLLRVVRSELTTDDKSFTGTVTRVQTTDEDKSYNISFKHKERVHGADGWEYVVFDVTGKDDRRIMGYGYVIEDNQKYMEHGVYGSDPN</sequence>
<name>A0A1V1VE09_PHODP</name>
<keyword evidence="1" id="KW-0732">Signal</keyword>
<reference evidence="3 5" key="3">
    <citation type="submission" date="2020-09" db="EMBL/GenBank/DDBJ databases">
        <title>Complete, closed and curated genome sequences of Photobacterium damselae subsp. piscicida isolates from Australia indicate localised evolution and additional plasmid-borne pathogenicity mechanisms.</title>
        <authorList>
            <person name="Baseggio L."/>
            <person name="Silayeva O."/>
            <person name="Buller N."/>
            <person name="Landos M."/>
            <person name="Engelstaedter J."/>
            <person name="Barnes A.C."/>
        </authorList>
    </citation>
    <scope>NUCLEOTIDE SEQUENCE [LARGE SCALE GENOMIC DNA]</scope>
    <source>
        <strain evidence="3 5">AS-16-0540-1</strain>
    </source>
</reference>
<protein>
    <submittedName>
        <fullName evidence="3">Uncharacterized protein</fullName>
    </submittedName>
</protein>
<dbReference type="AlphaFoldDB" id="A0A1V1VE09"/>
<dbReference type="Proteomes" id="UP000218676">
    <property type="component" value="Chromosome 2"/>
</dbReference>
<evidence type="ECO:0000313" key="3">
    <source>
        <dbReference type="EMBL" id="QOD58208.1"/>
    </source>
</evidence>
<dbReference type="RefSeq" id="WP_086958739.1">
    <property type="nucleotide sequence ID" value="NZ_AP018046.1"/>
</dbReference>
<organism evidence="3 5">
    <name type="scientific">Photobacterium damsela subsp. piscicida</name>
    <name type="common">Pasteurella piscicida</name>
    <dbReference type="NCBI Taxonomy" id="38294"/>
    <lineage>
        <taxon>Bacteria</taxon>
        <taxon>Pseudomonadati</taxon>
        <taxon>Pseudomonadota</taxon>
        <taxon>Gammaproteobacteria</taxon>
        <taxon>Vibrionales</taxon>
        <taxon>Vibrionaceae</taxon>
        <taxon>Photobacterium</taxon>
    </lineage>
</organism>
<evidence type="ECO:0000313" key="4">
    <source>
        <dbReference type="Proteomes" id="UP000218676"/>
    </source>
</evidence>
<reference evidence="4" key="2">
    <citation type="submission" date="2017-05" db="EMBL/GenBank/DDBJ databases">
        <title>Whole genome sequence of fish pathogenic bacteria, Photobacterium damselae subsp. piscicida, strain 91-197, isolated from hybrid striped bass (Morone sp.) in USA.</title>
        <authorList>
            <person name="Teru Y."/>
            <person name="Hikima J."/>
            <person name="Kono T."/>
            <person name="Sakai M."/>
            <person name="Takano T."/>
            <person name="Hawke J.P."/>
            <person name="Takeyama H."/>
            <person name="Aoki T."/>
        </authorList>
    </citation>
    <scope>NUCLEOTIDE SEQUENCE [LARGE SCALE GENOMIC DNA]</scope>
    <source>
        <strain evidence="4">91-197</strain>
    </source>
</reference>
<dbReference type="EMBL" id="CP061855">
    <property type="protein sequence ID" value="QOD58208.1"/>
    <property type="molecule type" value="Genomic_DNA"/>
</dbReference>
<feature type="chain" id="PRO_5041531179" evidence="1">
    <location>
        <begin position="18"/>
        <end position="205"/>
    </location>
</feature>